<evidence type="ECO:0000256" key="8">
    <source>
        <dbReference type="SAM" id="Phobius"/>
    </source>
</evidence>
<comment type="similarity">
    <text evidence="2">Belongs to the UPF0702 family.</text>
</comment>
<dbReference type="KEGG" id="paun:MJA45_27735"/>
<evidence type="ECO:0000256" key="4">
    <source>
        <dbReference type="ARBA" id="ARBA00022692"/>
    </source>
</evidence>
<evidence type="ECO:0000256" key="3">
    <source>
        <dbReference type="ARBA" id="ARBA00022475"/>
    </source>
</evidence>
<dbReference type="PANTHER" id="PTHR34582:SF2">
    <property type="entry name" value="UPF0702 TRANSMEMBRANE PROTEIN YDFR"/>
    <property type="match status" value="1"/>
</dbReference>
<feature type="domain" description="YetF C-terminal" evidence="9">
    <location>
        <begin position="76"/>
        <end position="145"/>
    </location>
</feature>
<protein>
    <submittedName>
        <fullName evidence="10">DUF421 domain-containing protein</fullName>
    </submittedName>
</protein>
<keyword evidence="11" id="KW-1185">Reference proteome</keyword>
<evidence type="ECO:0000313" key="10">
    <source>
        <dbReference type="EMBL" id="WNQ11345.1"/>
    </source>
</evidence>
<dbReference type="InterPro" id="IPR023090">
    <property type="entry name" value="UPF0702_alpha/beta_dom_sf"/>
</dbReference>
<keyword evidence="6 8" id="KW-0472">Membrane</keyword>
<feature type="transmembrane region" description="Helical" evidence="8">
    <location>
        <begin position="32"/>
        <end position="49"/>
    </location>
</feature>
<keyword evidence="4 8" id="KW-0812">Transmembrane</keyword>
<dbReference type="AlphaFoldDB" id="A0AA96LFW7"/>
<evidence type="ECO:0000259" key="9">
    <source>
        <dbReference type="Pfam" id="PF04239"/>
    </source>
</evidence>
<gene>
    <name evidence="10" type="ORF">MJA45_27735</name>
</gene>
<dbReference type="PANTHER" id="PTHR34582">
    <property type="entry name" value="UPF0702 TRANSMEMBRANE PROTEIN YCAP"/>
    <property type="match status" value="1"/>
</dbReference>
<name>A0AA96LFW7_9BACL</name>
<organism evidence="10 11">
    <name type="scientific">Paenibacillus aurantius</name>
    <dbReference type="NCBI Taxonomy" id="2918900"/>
    <lineage>
        <taxon>Bacteria</taxon>
        <taxon>Bacillati</taxon>
        <taxon>Bacillota</taxon>
        <taxon>Bacilli</taxon>
        <taxon>Bacillales</taxon>
        <taxon>Paenibacillaceae</taxon>
        <taxon>Paenibacillus</taxon>
    </lineage>
</organism>
<accession>A0AA96LFW7</accession>
<proteinExistence type="inferred from homology"/>
<dbReference type="EMBL" id="CP130318">
    <property type="protein sequence ID" value="WNQ11345.1"/>
    <property type="molecule type" value="Genomic_DNA"/>
</dbReference>
<evidence type="ECO:0000256" key="1">
    <source>
        <dbReference type="ARBA" id="ARBA00004651"/>
    </source>
</evidence>
<evidence type="ECO:0000256" key="7">
    <source>
        <dbReference type="SAM" id="MobiDB-lite"/>
    </source>
</evidence>
<comment type="subcellular location">
    <subcellularLocation>
        <location evidence="1">Cell membrane</location>
        <topology evidence="1">Multi-pass membrane protein</topology>
    </subcellularLocation>
</comment>
<feature type="transmembrane region" description="Helical" evidence="8">
    <location>
        <begin position="56"/>
        <end position="75"/>
    </location>
</feature>
<evidence type="ECO:0000256" key="6">
    <source>
        <dbReference type="ARBA" id="ARBA00023136"/>
    </source>
</evidence>
<dbReference type="Gene3D" id="3.30.240.20">
    <property type="entry name" value="bsu07140 like domains"/>
    <property type="match status" value="1"/>
</dbReference>
<dbReference type="Proteomes" id="UP001305702">
    <property type="component" value="Chromosome"/>
</dbReference>
<feature type="region of interest" description="Disordered" evidence="7">
    <location>
        <begin position="180"/>
        <end position="241"/>
    </location>
</feature>
<evidence type="ECO:0000256" key="2">
    <source>
        <dbReference type="ARBA" id="ARBA00006448"/>
    </source>
</evidence>
<feature type="compositionally biased region" description="Low complexity" evidence="7">
    <location>
        <begin position="186"/>
        <end position="200"/>
    </location>
</feature>
<reference evidence="10 11" key="1">
    <citation type="submission" date="2022-02" db="EMBL/GenBank/DDBJ databases">
        <title>Paenibacillus sp. MBLB1776 Whole Genome Shotgun Sequencing.</title>
        <authorList>
            <person name="Hwang C.Y."/>
            <person name="Cho E.-S."/>
            <person name="Seo M.-J."/>
        </authorList>
    </citation>
    <scope>NUCLEOTIDE SEQUENCE [LARGE SCALE GENOMIC DNA]</scope>
    <source>
        <strain evidence="10 11">MBLB1776</strain>
    </source>
</reference>
<evidence type="ECO:0000256" key="5">
    <source>
        <dbReference type="ARBA" id="ARBA00022989"/>
    </source>
</evidence>
<dbReference type="RefSeq" id="WP_315605121.1">
    <property type="nucleotide sequence ID" value="NZ_CP130318.1"/>
</dbReference>
<keyword evidence="3" id="KW-1003">Cell membrane</keyword>
<sequence>MAYIWQALLILFIGFVLQRLSGKKTVSEMTGLEIITLLAIASVIGEAVSAHGFWKITITLVLFVVLLMAIQYLALKLNLVEKWLIGRSTLVIRDGRLLKGNLKRLRLSVDQLEAKLREKSIASIADVRTAAIEINGQLGYELYRQARPVTVEELEKLLEAEREYLTSLLGERFGGSLAGQNGPLTSAAPRPHAAAANSSSLQEKKGSPSSPQPAEPSEAGDSSGRLFRELRGENPEQANRI</sequence>
<dbReference type="InterPro" id="IPR007353">
    <property type="entry name" value="DUF421"/>
</dbReference>
<evidence type="ECO:0000313" key="11">
    <source>
        <dbReference type="Proteomes" id="UP001305702"/>
    </source>
</evidence>
<keyword evidence="5 8" id="KW-1133">Transmembrane helix</keyword>
<dbReference type="Pfam" id="PF04239">
    <property type="entry name" value="DUF421"/>
    <property type="match status" value="1"/>
</dbReference>
<dbReference type="GO" id="GO:0005886">
    <property type="term" value="C:plasma membrane"/>
    <property type="evidence" value="ECO:0007669"/>
    <property type="project" value="UniProtKB-SubCell"/>
</dbReference>